<reference evidence="1 2" key="1">
    <citation type="submission" date="2019-01" db="EMBL/GenBank/DDBJ databases">
        <title>A draft genome assembly of the solar-powered sea slug Elysia chlorotica.</title>
        <authorList>
            <person name="Cai H."/>
            <person name="Li Q."/>
            <person name="Fang X."/>
            <person name="Li J."/>
            <person name="Curtis N.E."/>
            <person name="Altenburger A."/>
            <person name="Shibata T."/>
            <person name="Feng M."/>
            <person name="Maeda T."/>
            <person name="Schwartz J.A."/>
            <person name="Shigenobu S."/>
            <person name="Lundholm N."/>
            <person name="Nishiyama T."/>
            <person name="Yang H."/>
            <person name="Hasebe M."/>
            <person name="Li S."/>
            <person name="Pierce S.K."/>
            <person name="Wang J."/>
        </authorList>
    </citation>
    <scope>NUCLEOTIDE SEQUENCE [LARGE SCALE GENOMIC DNA]</scope>
    <source>
        <strain evidence="1">EC2010</strain>
        <tissue evidence="1">Whole organism of an adult</tissue>
    </source>
</reference>
<dbReference type="Proteomes" id="UP000271974">
    <property type="component" value="Unassembled WGS sequence"/>
</dbReference>
<dbReference type="EMBL" id="RQTK01000015">
    <property type="protein sequence ID" value="RUS91284.1"/>
    <property type="molecule type" value="Genomic_DNA"/>
</dbReference>
<dbReference type="OrthoDB" id="10259572at2759"/>
<accession>A0A3S1BXH0</accession>
<evidence type="ECO:0000313" key="2">
    <source>
        <dbReference type="Proteomes" id="UP000271974"/>
    </source>
</evidence>
<organism evidence="1 2">
    <name type="scientific">Elysia chlorotica</name>
    <name type="common">Eastern emerald elysia</name>
    <name type="synonym">Sea slug</name>
    <dbReference type="NCBI Taxonomy" id="188477"/>
    <lineage>
        <taxon>Eukaryota</taxon>
        <taxon>Metazoa</taxon>
        <taxon>Spiralia</taxon>
        <taxon>Lophotrochozoa</taxon>
        <taxon>Mollusca</taxon>
        <taxon>Gastropoda</taxon>
        <taxon>Heterobranchia</taxon>
        <taxon>Euthyneura</taxon>
        <taxon>Panpulmonata</taxon>
        <taxon>Sacoglossa</taxon>
        <taxon>Placobranchoidea</taxon>
        <taxon>Plakobranchidae</taxon>
        <taxon>Elysia</taxon>
    </lineage>
</organism>
<comment type="caution">
    <text evidence="1">The sequence shown here is derived from an EMBL/GenBank/DDBJ whole genome shotgun (WGS) entry which is preliminary data.</text>
</comment>
<evidence type="ECO:0000313" key="1">
    <source>
        <dbReference type="EMBL" id="RUS91284.1"/>
    </source>
</evidence>
<sequence>EDAAITDLEPGLFTVYFEETKFIKGSPFRIILLDNSEINFEDGNITDSLEIEKKSCLLLDHIPHNDHAVISDRCLKKGNEYPLGICAESSYYITVRIPDVSCEDCSLIVQQVDVPTG</sequence>
<protein>
    <submittedName>
        <fullName evidence="1">Uncharacterized protein</fullName>
    </submittedName>
</protein>
<keyword evidence="2" id="KW-1185">Reference proteome</keyword>
<dbReference type="AlphaFoldDB" id="A0A3S1BXH0"/>
<gene>
    <name evidence="1" type="ORF">EGW08_000996</name>
</gene>
<proteinExistence type="predicted"/>
<feature type="non-terminal residue" evidence="1">
    <location>
        <position position="1"/>
    </location>
</feature>
<feature type="non-terminal residue" evidence="1">
    <location>
        <position position="117"/>
    </location>
</feature>
<name>A0A3S1BXH0_ELYCH</name>